<protein>
    <submittedName>
        <fullName evidence="3">Putative centrosomal protein</fullName>
    </submittedName>
</protein>
<feature type="region of interest" description="Disordered" evidence="2">
    <location>
        <begin position="1"/>
        <end position="38"/>
    </location>
</feature>
<feature type="coiled-coil region" evidence="1">
    <location>
        <begin position="46"/>
        <end position="94"/>
    </location>
</feature>
<organism evidence="3 4">
    <name type="scientific">Stichopus japonicus</name>
    <name type="common">Sea cucumber</name>
    <dbReference type="NCBI Taxonomy" id="307972"/>
    <lineage>
        <taxon>Eukaryota</taxon>
        <taxon>Metazoa</taxon>
        <taxon>Echinodermata</taxon>
        <taxon>Eleutherozoa</taxon>
        <taxon>Echinozoa</taxon>
        <taxon>Holothuroidea</taxon>
        <taxon>Aspidochirotacea</taxon>
        <taxon>Aspidochirotida</taxon>
        <taxon>Stichopodidae</taxon>
        <taxon>Apostichopus</taxon>
    </lineage>
</organism>
<evidence type="ECO:0000256" key="1">
    <source>
        <dbReference type="SAM" id="Coils"/>
    </source>
</evidence>
<keyword evidence="4" id="KW-1185">Reference proteome</keyword>
<comment type="caution">
    <text evidence="3">The sequence shown here is derived from an EMBL/GenBank/DDBJ whole genome shotgun (WGS) entry which is preliminary data.</text>
</comment>
<proteinExistence type="predicted"/>
<reference evidence="3 4" key="1">
    <citation type="journal article" date="2017" name="PLoS Biol.">
        <title>The sea cucumber genome provides insights into morphological evolution and visceral regeneration.</title>
        <authorList>
            <person name="Zhang X."/>
            <person name="Sun L."/>
            <person name="Yuan J."/>
            <person name="Sun Y."/>
            <person name="Gao Y."/>
            <person name="Zhang L."/>
            <person name="Li S."/>
            <person name="Dai H."/>
            <person name="Hamel J.F."/>
            <person name="Liu C."/>
            <person name="Yu Y."/>
            <person name="Liu S."/>
            <person name="Lin W."/>
            <person name="Guo K."/>
            <person name="Jin S."/>
            <person name="Xu P."/>
            <person name="Storey K.B."/>
            <person name="Huan P."/>
            <person name="Zhang T."/>
            <person name="Zhou Y."/>
            <person name="Zhang J."/>
            <person name="Lin C."/>
            <person name="Li X."/>
            <person name="Xing L."/>
            <person name="Huo D."/>
            <person name="Sun M."/>
            <person name="Wang L."/>
            <person name="Mercier A."/>
            <person name="Li F."/>
            <person name="Yang H."/>
            <person name="Xiang J."/>
        </authorList>
    </citation>
    <scope>NUCLEOTIDE SEQUENCE [LARGE SCALE GENOMIC DNA]</scope>
    <source>
        <strain evidence="3">Shaxun</strain>
        <tissue evidence="3">Muscle</tissue>
    </source>
</reference>
<dbReference type="Proteomes" id="UP000230750">
    <property type="component" value="Unassembled WGS sequence"/>
</dbReference>
<gene>
    <name evidence="3" type="ORF">BSL78_10842</name>
</gene>
<evidence type="ECO:0000313" key="3">
    <source>
        <dbReference type="EMBL" id="PIK52283.1"/>
    </source>
</evidence>
<keyword evidence="1" id="KW-0175">Coiled coil</keyword>
<evidence type="ECO:0000256" key="2">
    <source>
        <dbReference type="SAM" id="MobiDB-lite"/>
    </source>
</evidence>
<evidence type="ECO:0000313" key="4">
    <source>
        <dbReference type="Proteomes" id="UP000230750"/>
    </source>
</evidence>
<sequence>MIAHPPSADYFSHSQRTEEIRKHRSVSGSHKAERIYEPQTFAGSHISDVLVESEELKRQIEVMKLEMEQQRVRQQAATAEAESLRKVKRRIRRQFGMEANYKSEMENLIARELSHG</sequence>
<name>A0A2G8KWA2_STIJA</name>
<dbReference type="EMBL" id="MRZV01000336">
    <property type="protein sequence ID" value="PIK52283.1"/>
    <property type="molecule type" value="Genomic_DNA"/>
</dbReference>
<accession>A0A2G8KWA2</accession>
<dbReference type="AlphaFoldDB" id="A0A2G8KWA2"/>